<evidence type="ECO:0000313" key="3">
    <source>
        <dbReference type="EMBL" id="KWX70499.1"/>
    </source>
</evidence>
<dbReference type="AlphaFoldDB" id="A0A1G9ME91"/>
<dbReference type="EMBL" id="FNGM01000005">
    <property type="protein sequence ID" value="SDL72582.1"/>
    <property type="molecule type" value="Genomic_DNA"/>
</dbReference>
<dbReference type="EMBL" id="LIPY01000123">
    <property type="protein sequence ID" value="KWX70499.1"/>
    <property type="molecule type" value="Genomic_DNA"/>
</dbReference>
<evidence type="ECO:0000259" key="2">
    <source>
        <dbReference type="Pfam" id="PF12010"/>
    </source>
</evidence>
<gene>
    <name evidence="3" type="ORF">AML91_25805</name>
    <name evidence="4" type="ORF">SAMN05216191_105115</name>
</gene>
<evidence type="ECO:0000313" key="5">
    <source>
        <dbReference type="Proteomes" id="UP000070252"/>
    </source>
</evidence>
<dbReference type="InterPro" id="IPR006059">
    <property type="entry name" value="SBP"/>
</dbReference>
<keyword evidence="1" id="KW-0732">Signal</keyword>
<proteinExistence type="predicted"/>
<name>A0A1G9ME91_9BACL</name>
<evidence type="ECO:0000313" key="6">
    <source>
        <dbReference type="Proteomes" id="UP000182783"/>
    </source>
</evidence>
<dbReference type="PANTHER" id="PTHR43649">
    <property type="entry name" value="ARABINOSE-BINDING PROTEIN-RELATED"/>
    <property type="match status" value="1"/>
</dbReference>
<dbReference type="InterPro" id="IPR022627">
    <property type="entry name" value="DUF3502"/>
</dbReference>
<dbReference type="Gene3D" id="3.40.190.10">
    <property type="entry name" value="Periplasmic binding protein-like II"/>
    <property type="match status" value="2"/>
</dbReference>
<dbReference type="OrthoDB" id="2636783at2"/>
<protein>
    <submittedName>
        <fullName evidence="4">Putative aldouronate transport system substrate-binding protein</fullName>
    </submittedName>
</protein>
<keyword evidence="5" id="KW-1185">Reference proteome</keyword>
<dbReference type="Pfam" id="PF13416">
    <property type="entry name" value="SBP_bac_8"/>
    <property type="match status" value="1"/>
</dbReference>
<reference evidence="4 6" key="2">
    <citation type="submission" date="2016-10" db="EMBL/GenBank/DDBJ databases">
        <authorList>
            <person name="de Groot N.N."/>
        </authorList>
    </citation>
    <scope>NUCLEOTIDE SEQUENCE [LARGE SCALE GENOMIC DNA]</scope>
    <source>
        <strain evidence="4 6">CGMCC 1.10239</strain>
    </source>
</reference>
<dbReference type="Proteomes" id="UP000182783">
    <property type="component" value="Unassembled WGS sequence"/>
</dbReference>
<dbReference type="RefSeq" id="WP_062527131.1">
    <property type="nucleotide sequence ID" value="NZ_CP048429.1"/>
</dbReference>
<feature type="domain" description="DUF3502" evidence="2">
    <location>
        <begin position="442"/>
        <end position="510"/>
    </location>
</feature>
<organism evidence="4 6">
    <name type="scientific">Paenibacillus jilunlii</name>
    <dbReference type="NCBI Taxonomy" id="682956"/>
    <lineage>
        <taxon>Bacteria</taxon>
        <taxon>Bacillati</taxon>
        <taxon>Bacillota</taxon>
        <taxon>Bacilli</taxon>
        <taxon>Bacillales</taxon>
        <taxon>Paenibacillaceae</taxon>
        <taxon>Paenibacillus</taxon>
    </lineage>
</organism>
<dbReference type="Pfam" id="PF12010">
    <property type="entry name" value="DUF3502"/>
    <property type="match status" value="1"/>
</dbReference>
<sequence>MKSKKGLGSLLLSTVLCSSLLAACSNNSNTSATDSGNTPAKEKLTEIVFALPSFNRIPDDLSKVTDAINAITTEKIGVKVDFRLYGPSDYAQKVNLALQSGEKMDVFTTLGQLSNYVSKSQVSPLEELLPKYGKEMTAILEKDFGPDILKATTMDGHIYGIPVNKGMALPTIVIYNSDMLKEAGVSADQIRTAEDLPAVFAAVKQKNPDVVPFGPISVNPTDTGLINMLKGANKVDYLTDTTGVGVVIGDSGKVVNYYETDIFKNGIQMMRDWFNAGYLQKDTATTTVTAMELISSGRGFSYIGGYSGMEVGKTLSALAGKTLETKRIAPFYFDTSAVNSVTWMVSSTSKEQEAAVKFLNLLYTDADLINTILFGVEGEDYLKVDEHHVKFPEGKDANTVPYTAMLSSGVVGSESLQYQFEGINWSDVELKLKENKDTERSPYFGFIFDQSQVKTQMSAVNNVVNQFLPALVSGSLDPDTIIPKFINALKDAGAQAIIDSKQKQLDEWIAAQNK</sequence>
<evidence type="ECO:0000256" key="1">
    <source>
        <dbReference type="SAM" id="SignalP"/>
    </source>
</evidence>
<dbReference type="InterPro" id="IPR050490">
    <property type="entry name" value="Bact_solute-bd_prot1"/>
</dbReference>
<feature type="signal peptide" evidence="1">
    <location>
        <begin position="1"/>
        <end position="22"/>
    </location>
</feature>
<dbReference type="SUPFAM" id="SSF53850">
    <property type="entry name" value="Periplasmic binding protein-like II"/>
    <property type="match status" value="1"/>
</dbReference>
<reference evidence="3 5" key="1">
    <citation type="submission" date="2015-08" db="EMBL/GenBank/DDBJ databases">
        <title>Genome of Paenibacillus jilunlii.</title>
        <authorList>
            <person name="Sant'Anna F.H."/>
            <person name="Ambrosini A."/>
            <person name="Souza R."/>
            <person name="Bach E."/>
            <person name="Fernandes G."/>
            <person name="Balsanelli E."/>
            <person name="Baura V.A."/>
            <person name="Pedrosa F.O."/>
            <person name="Souza E.M."/>
            <person name="Passaglia L."/>
        </authorList>
    </citation>
    <scope>NUCLEOTIDE SEQUENCE [LARGE SCALE GENOMIC DNA]</scope>
    <source>
        <strain evidence="3 5">DSM 23019</strain>
    </source>
</reference>
<feature type="chain" id="PRO_5039627326" evidence="1">
    <location>
        <begin position="23"/>
        <end position="514"/>
    </location>
</feature>
<dbReference type="PANTHER" id="PTHR43649:SF17">
    <property type="entry name" value="ABC TRANSPORTER SOLUTE BINDING PROTEIN-SUGAR TRANSPORT"/>
    <property type="match status" value="1"/>
</dbReference>
<evidence type="ECO:0000313" key="4">
    <source>
        <dbReference type="EMBL" id="SDL72582.1"/>
    </source>
</evidence>
<dbReference type="PROSITE" id="PS51257">
    <property type="entry name" value="PROKAR_LIPOPROTEIN"/>
    <property type="match status" value="1"/>
</dbReference>
<dbReference type="Proteomes" id="UP000070252">
    <property type="component" value="Unassembled WGS sequence"/>
</dbReference>
<accession>A0A1G9ME91</accession>